<evidence type="ECO:0000256" key="1">
    <source>
        <dbReference type="ARBA" id="ARBA00001946"/>
    </source>
</evidence>
<protein>
    <submittedName>
        <fullName evidence="5">NUDIX domain-containing protein</fullName>
    </submittedName>
</protein>
<evidence type="ECO:0000256" key="3">
    <source>
        <dbReference type="RuleBase" id="RU003476"/>
    </source>
</evidence>
<dbReference type="CDD" id="cd04680">
    <property type="entry name" value="NUDIX_Hydrolase"/>
    <property type="match status" value="1"/>
</dbReference>
<keyword evidence="2 3" id="KW-0378">Hydrolase</keyword>
<keyword evidence="6" id="KW-1185">Reference proteome</keyword>
<evidence type="ECO:0000313" key="6">
    <source>
        <dbReference type="Proteomes" id="UP000676409"/>
    </source>
</evidence>
<organism evidence="5 6">
    <name type="scientific">Phenylobacterium montanum</name>
    <dbReference type="NCBI Taxonomy" id="2823693"/>
    <lineage>
        <taxon>Bacteria</taxon>
        <taxon>Pseudomonadati</taxon>
        <taxon>Pseudomonadota</taxon>
        <taxon>Alphaproteobacteria</taxon>
        <taxon>Caulobacterales</taxon>
        <taxon>Caulobacteraceae</taxon>
        <taxon>Phenylobacterium</taxon>
    </lineage>
</organism>
<proteinExistence type="inferred from homology"/>
<dbReference type="GO" id="GO:0016787">
    <property type="term" value="F:hydrolase activity"/>
    <property type="evidence" value="ECO:0007669"/>
    <property type="project" value="UniProtKB-KW"/>
</dbReference>
<comment type="cofactor">
    <cofactor evidence="1">
        <name>Mg(2+)</name>
        <dbReference type="ChEBI" id="CHEBI:18420"/>
    </cofactor>
</comment>
<dbReference type="Pfam" id="PF00293">
    <property type="entry name" value="NUDIX"/>
    <property type="match status" value="1"/>
</dbReference>
<evidence type="ECO:0000313" key="5">
    <source>
        <dbReference type="EMBL" id="QUD87279.1"/>
    </source>
</evidence>
<accession>A0A975FYF5</accession>
<name>A0A975FYF5_9CAUL</name>
<dbReference type="SUPFAM" id="SSF55811">
    <property type="entry name" value="Nudix"/>
    <property type="match status" value="1"/>
</dbReference>
<dbReference type="InterPro" id="IPR015797">
    <property type="entry name" value="NUDIX_hydrolase-like_dom_sf"/>
</dbReference>
<dbReference type="Gene3D" id="3.90.79.10">
    <property type="entry name" value="Nucleoside Triphosphate Pyrophosphohydrolase"/>
    <property type="match status" value="1"/>
</dbReference>
<dbReference type="PRINTS" id="PR00502">
    <property type="entry name" value="NUDIXFAMILY"/>
</dbReference>
<reference evidence="5" key="1">
    <citation type="submission" date="2021-04" db="EMBL/GenBank/DDBJ databases">
        <title>The complete genome sequence of Caulobacter sp. S6.</title>
        <authorList>
            <person name="Tang Y."/>
            <person name="Ouyang W."/>
            <person name="Liu Q."/>
            <person name="Huang B."/>
            <person name="Guo Z."/>
            <person name="Lei P."/>
        </authorList>
    </citation>
    <scope>NUCLEOTIDE SEQUENCE</scope>
    <source>
        <strain evidence="5">S6</strain>
    </source>
</reference>
<dbReference type="PROSITE" id="PS51462">
    <property type="entry name" value="NUDIX"/>
    <property type="match status" value="1"/>
</dbReference>
<comment type="similarity">
    <text evidence="3">Belongs to the Nudix hydrolase family.</text>
</comment>
<dbReference type="Proteomes" id="UP000676409">
    <property type="component" value="Chromosome"/>
</dbReference>
<dbReference type="InterPro" id="IPR020084">
    <property type="entry name" value="NUDIX_hydrolase_CS"/>
</dbReference>
<dbReference type="InterPro" id="IPR020476">
    <property type="entry name" value="Nudix_hydrolase"/>
</dbReference>
<evidence type="ECO:0000256" key="2">
    <source>
        <dbReference type="ARBA" id="ARBA00022801"/>
    </source>
</evidence>
<dbReference type="PANTHER" id="PTHR43046:SF14">
    <property type="entry name" value="MUTT_NUDIX FAMILY PROTEIN"/>
    <property type="match status" value="1"/>
</dbReference>
<dbReference type="PANTHER" id="PTHR43046">
    <property type="entry name" value="GDP-MANNOSE MANNOSYL HYDROLASE"/>
    <property type="match status" value="1"/>
</dbReference>
<gene>
    <name evidence="5" type="ORF">KCG34_19840</name>
</gene>
<dbReference type="PROSITE" id="PS00893">
    <property type="entry name" value="NUDIX_BOX"/>
    <property type="match status" value="1"/>
</dbReference>
<sequence>MPLRRLLQPLIRPTFHAYARATRGVTLGVRGLVTDAAGQVLLIEHTYVPGWYMPGGGVEHGESGEEALAREMVEEAGVELIAPPRLVSIHFNGGRFRGDHVLFYRVEAWRACRPTSRGEVRRIAWFDPAALPDETTPSTRRRIAEALDGTPVDRRW</sequence>
<dbReference type="EMBL" id="CP073078">
    <property type="protein sequence ID" value="QUD87279.1"/>
    <property type="molecule type" value="Genomic_DNA"/>
</dbReference>
<dbReference type="AlphaFoldDB" id="A0A975FYF5"/>
<feature type="domain" description="Nudix hydrolase" evidence="4">
    <location>
        <begin position="24"/>
        <end position="148"/>
    </location>
</feature>
<dbReference type="KEGG" id="caul:KCG34_19840"/>
<dbReference type="InterPro" id="IPR000086">
    <property type="entry name" value="NUDIX_hydrolase_dom"/>
</dbReference>
<evidence type="ECO:0000259" key="4">
    <source>
        <dbReference type="PROSITE" id="PS51462"/>
    </source>
</evidence>
<dbReference type="RefSeq" id="WP_211937331.1">
    <property type="nucleotide sequence ID" value="NZ_CP073078.1"/>
</dbReference>